<organism evidence="1 2">
    <name type="scientific">Lindgomyces ingoldianus</name>
    <dbReference type="NCBI Taxonomy" id="673940"/>
    <lineage>
        <taxon>Eukaryota</taxon>
        <taxon>Fungi</taxon>
        <taxon>Dikarya</taxon>
        <taxon>Ascomycota</taxon>
        <taxon>Pezizomycotina</taxon>
        <taxon>Dothideomycetes</taxon>
        <taxon>Pleosporomycetidae</taxon>
        <taxon>Pleosporales</taxon>
        <taxon>Lindgomycetaceae</taxon>
        <taxon>Lindgomyces</taxon>
    </lineage>
</organism>
<name>A0ACB6R4H8_9PLEO</name>
<gene>
    <name evidence="1" type="ORF">BDR25DRAFT_351689</name>
</gene>
<comment type="caution">
    <text evidence="1">The sequence shown here is derived from an EMBL/GenBank/DDBJ whole genome shotgun (WGS) entry which is preliminary data.</text>
</comment>
<reference evidence="1" key="1">
    <citation type="journal article" date="2020" name="Stud. Mycol.">
        <title>101 Dothideomycetes genomes: a test case for predicting lifestyles and emergence of pathogens.</title>
        <authorList>
            <person name="Haridas S."/>
            <person name="Albert R."/>
            <person name="Binder M."/>
            <person name="Bloem J."/>
            <person name="Labutti K."/>
            <person name="Salamov A."/>
            <person name="Andreopoulos B."/>
            <person name="Baker S."/>
            <person name="Barry K."/>
            <person name="Bills G."/>
            <person name="Bluhm B."/>
            <person name="Cannon C."/>
            <person name="Castanera R."/>
            <person name="Culley D."/>
            <person name="Daum C."/>
            <person name="Ezra D."/>
            <person name="Gonzalez J."/>
            <person name="Henrissat B."/>
            <person name="Kuo A."/>
            <person name="Liang C."/>
            <person name="Lipzen A."/>
            <person name="Lutzoni F."/>
            <person name="Magnuson J."/>
            <person name="Mondo S."/>
            <person name="Nolan M."/>
            <person name="Ohm R."/>
            <person name="Pangilinan J."/>
            <person name="Park H.-J."/>
            <person name="Ramirez L."/>
            <person name="Alfaro M."/>
            <person name="Sun H."/>
            <person name="Tritt A."/>
            <person name="Yoshinaga Y."/>
            <person name="Zwiers L.-H."/>
            <person name="Turgeon B."/>
            <person name="Goodwin S."/>
            <person name="Spatafora J."/>
            <person name="Crous P."/>
            <person name="Grigoriev I."/>
        </authorList>
    </citation>
    <scope>NUCLEOTIDE SEQUENCE</scope>
    <source>
        <strain evidence="1">ATCC 200398</strain>
    </source>
</reference>
<dbReference type="EMBL" id="MU003498">
    <property type="protein sequence ID" value="KAF2474159.1"/>
    <property type="molecule type" value="Genomic_DNA"/>
</dbReference>
<proteinExistence type="predicted"/>
<sequence>MSSSRYPDNRYPRDRDRERSPYRDRRPSGYGGGYPPRGSDSTSRQHLDSSAFSPRDVPRGPKSLVDVPRTVNPGPPSGVPSGPRDGRGRGFPGRGDGPSNSLRDAPPLTDTRDRWRADRDRDRDRDRDFERRDRRPSPRPRSPIRDVRDSRDLPRDLDIGRARRNSRDGPPSAGSTYSDPPLGMSSSYRGSGSGRGRGTGREFNVDSRGRGRSYHDDRGDHYGPRPSMYRPRSRSREPPLRREREIRDDRDFDRRDREERRFSRRDDDRRGHDSYIGPGTSLNTNTRSTDSRHAGGAADARHIPGTPTGPLTPHSAHHPSTGDRLGPPSDSYSRRSSIATEPVSTKDPRRESDRNDLLASRAEASRERYAPRASSPPAAVPAFGFSNVWRNPALDAKPIAAAHISKPAQPVPPAPALSTPATSAPAIPTAPKSIIPSGLSIVPPTGPKADRVPDRQQVEIQNQDARPSVVEQARIENPQRPPPSSSTHSSTNPPMSEGLETKSLSQLSANSPSLGLAPRARVPPTGPQAGPRSNPSPSFVRPPPAPYPSRDASPGAIPSGPRNAMSMNTSPKSIPVSIPTGPKADRTPSMAPRPSMYASLDRPPFSAPRMPIGGGAPKSNQWVRPGLVNRVASIPTKRDFPSEDRERPFGATLKAPKVEGTSTAAESQRLEHQKLGISTVAQTSDNRGPTNRASSEQLPKISSLKSQLLESRRLSDVSMPDASPPAVKPPVSVNSSAPGVMEDSDEDLDLDEADFAESEAKYNKEKALLVSKRIDLRVARLRATSPLQEIMLLASITSDHLPHDETQAPDPAEEEIPIPPIAQAPPGSTTTELLTPKAEETEDITMEETSPVSGIAPATRALRPLRELSIDRESTPDLSSLPWLRDGPPTPLSDLDQDRPALSEASLEAIRNKLRNDSVPSISHKEVLKQYADAYRQWRLRIRDLDENREHEEQERPQSAEPSMKVTTPDIQSSAIAAMMEVPPATTGRRGHSGRWATELDFEQVLKESLKTAEEERMGKKEKGPKKSISDPEREATLPLQMTEQEVQRRRFIDTNFQREPGQGIFVYHYEPPEDDFSQEEHDIMVRHYKDQYAKKWGKLAEMLHKEAGTSRTYKDCINHYYKSKWNKEYKGKVKRGRGARRARGGGAARGRIAATANAERPEAYGEDGPPPLALTDSGRPRRQAAPTFGAESELDANTPVPTPGRPRRQTDADGAPEKGGRRGKAGKEKGGRKPKNQPLAAAPAESPMKIDRKERALGVKMEDEFSKRTLGELTLPIGQPSSMEDPMSLQGDTHLHPALSTGSSTMIERPKAHANARLGPSSYWSVAESTDFKKNVAHFGTDWAAIANYMGTKTQTMVKNQYLRLVESGTAPELARLANEADQKRERGEDLGPPPTPTPAQKRRYESSTTAPRPLAPTPEVTELLNSPATQAVIPPKSSPPNITSSRFSAIIQAPQVKPIVPASSAAPLPESPIAPAPPMQQQQSPQAQPSRSQQQHHHHSSHSQHKAHPHGPRAGFFSDDLPPRSENRPPSQPSIPQPHRPLAQQFPHQLRPQEQQHASPFRPSIQPEREVQSRPEPQQEHEGSGRFPLHHARRISQDLAPHRHFQPNALSAGQIMPQMSTNSGAGSPETRPLPMQQPRQPVQPSQPPVDVTSQAPSVVVVAQQLASRSTVVTPPVKEEQRHYPLPQIPQIPQPQAPPQLQAQPQNYSQLPQPSVQPPPQPVVSKPTTEPKISSLLSLLNDPEPEEPRRKKPSEQSIPSHTPTPQQQAPIAPPPPNPQTLPQRREGFGDLGTTQLPYSRSSFAQQASQSQASTGRTMVDLTNEQPPNRQHPRDSWQQRQSYHPSQSQAQQTQSLNSPHMTLAQPNLSLSNHRAVLAQHNAPRHNPSPPPHNAYHSPHAHSRTPSLTQPPQQQPRHGISSSASMQAAAGATQILQPNPYAQVDPPGTGSQPTGPVGMRPSPHLHTTHAVQHRESQGRNEQTQSHNGSLSYSNPQTPIDRHPSHPHMRTGGLPEPYRPRENDFDARNRERDVSRELSHRAELMMRQERERDSILSNPQLRSAAPQSTLQDLRYQPQTQQDRGYPTQRSHTPLSRADHVQHPSLQHHPHSLLVDNNHVLIGQRLQEDPTPPPHRMREAYPPRDERDRFTDRIREEQAQQQARIRSDEYLVRERDARFREDLLRRDRDAIMQGPIPPSGPGLSQQGQGQRQPPGRASPGSMGFTIILISSLPTFSTDTPTTFTHVSFISDLVIDSGSAFRTFHEVLNRFLLDGWSLHACKKLEQHPLQLQPRPECFTGDMWIRHDPWRLGALFHWRCFLFVVRDGWVDDCSEVLGHCLSTKETFVSSVAAMGYRMLYP</sequence>
<keyword evidence="2" id="KW-1185">Reference proteome</keyword>
<evidence type="ECO:0000313" key="2">
    <source>
        <dbReference type="Proteomes" id="UP000799755"/>
    </source>
</evidence>
<accession>A0ACB6R4H8</accession>
<protein>
    <submittedName>
        <fullName evidence="1">Uncharacterized protein</fullName>
    </submittedName>
</protein>
<evidence type="ECO:0000313" key="1">
    <source>
        <dbReference type="EMBL" id="KAF2474159.1"/>
    </source>
</evidence>
<dbReference type="Proteomes" id="UP000799755">
    <property type="component" value="Unassembled WGS sequence"/>
</dbReference>